<evidence type="ECO:0000313" key="3">
    <source>
        <dbReference type="EMBL" id="ALL41095.1"/>
    </source>
</evidence>
<gene>
    <name evidence="4" type="ORF">PPACK8108_LOCUS23110</name>
</gene>
<dbReference type="GO" id="GO:0016787">
    <property type="term" value="F:hydrolase activity"/>
    <property type="evidence" value="ECO:0007669"/>
    <property type="project" value="UniProtKB-KW"/>
</dbReference>
<organism evidence="3">
    <name type="scientific">Phakopsora pachyrhizi</name>
    <name type="common">Asian soybean rust disease fungus</name>
    <dbReference type="NCBI Taxonomy" id="170000"/>
    <lineage>
        <taxon>Eukaryota</taxon>
        <taxon>Fungi</taxon>
        <taxon>Dikarya</taxon>
        <taxon>Basidiomycota</taxon>
        <taxon>Pucciniomycotina</taxon>
        <taxon>Pucciniomycetes</taxon>
        <taxon>Pucciniales</taxon>
        <taxon>Phakopsoraceae</taxon>
        <taxon>Phakopsora</taxon>
    </lineage>
</organism>
<dbReference type="Proteomes" id="UP001153365">
    <property type="component" value="Unassembled WGS sequence"/>
</dbReference>
<proteinExistence type="evidence at transcript level"/>
<dbReference type="SUPFAM" id="SSF53474">
    <property type="entry name" value="alpha/beta-Hydrolases"/>
    <property type="match status" value="1"/>
</dbReference>
<accession>A0A0S1MJN0</accession>
<keyword evidence="3" id="KW-0378">Hydrolase</keyword>
<keyword evidence="3" id="KW-0012">Acyltransferase</keyword>
<feature type="domain" description="AB hydrolase-1" evidence="2">
    <location>
        <begin position="73"/>
        <end position="172"/>
    </location>
</feature>
<dbReference type="InterPro" id="IPR000073">
    <property type="entry name" value="AB_hydrolase_1"/>
</dbReference>
<dbReference type="Pfam" id="PF00561">
    <property type="entry name" value="Abhydrolase_1"/>
    <property type="match status" value="1"/>
</dbReference>
<dbReference type="InterPro" id="IPR050266">
    <property type="entry name" value="AB_hydrolase_sf"/>
</dbReference>
<keyword evidence="5" id="KW-1185">Reference proteome</keyword>
<evidence type="ECO:0000256" key="1">
    <source>
        <dbReference type="SAM" id="SignalP"/>
    </source>
</evidence>
<dbReference type="OrthoDB" id="2502737at2759"/>
<evidence type="ECO:0000259" key="2">
    <source>
        <dbReference type="Pfam" id="PF00561"/>
    </source>
</evidence>
<dbReference type="GO" id="GO:0016746">
    <property type="term" value="F:acyltransferase activity"/>
    <property type="evidence" value="ECO:0007669"/>
    <property type="project" value="UniProtKB-KW"/>
</dbReference>
<feature type="signal peptide" evidence="1">
    <location>
        <begin position="1"/>
        <end position="20"/>
    </location>
</feature>
<dbReference type="AlphaFoldDB" id="A0A0S1MJN0"/>
<name>A0A0S1MJN0_PHAPC</name>
<reference evidence="3" key="1">
    <citation type="submission" date="2015-07" db="EMBL/GenBank/DDBJ databases">
        <title>Elucidating the P. pachyrhizi secretome and potential effectors.</title>
        <authorList>
            <person name="de Carvalho M.C.C.G."/>
            <person name="Nascimento L.C."/>
            <person name="Darben L.M."/>
            <person name="Polizel-Podanosqui A.M."/>
            <person name="Lopes-Caitar V.S."/>
            <person name="Rocha C.S."/>
            <person name="Qi M."/>
            <person name="Carazolle M."/>
            <person name="Kuwahara M.K."/>
            <person name="Pereira G.A.G."/>
            <person name="Abdelnoor R.V."/>
            <person name="Whitham S.A."/>
            <person name="Marcelino-Guimaraes F.C."/>
        </authorList>
    </citation>
    <scope>NUCLEOTIDE SEQUENCE</scope>
</reference>
<reference evidence="4" key="2">
    <citation type="submission" date="2022-06" db="EMBL/GenBank/DDBJ databases">
        <authorList>
            <consortium name="SYNGENTA / RWTH Aachen University"/>
        </authorList>
    </citation>
    <scope>NUCLEOTIDE SEQUENCE</scope>
</reference>
<evidence type="ECO:0000313" key="5">
    <source>
        <dbReference type="Proteomes" id="UP001153365"/>
    </source>
</evidence>
<protein>
    <submittedName>
        <fullName evidence="4">Alpha/Beta hydrolase protein</fullName>
    </submittedName>
    <submittedName>
        <fullName evidence="3">Hydrolase/acyltransferase</fullName>
    </submittedName>
</protein>
<keyword evidence="1" id="KW-0732">Signal</keyword>
<feature type="chain" id="PRO_5044546709" evidence="1">
    <location>
        <begin position="21"/>
        <end position="297"/>
    </location>
</feature>
<dbReference type="InterPro" id="IPR029058">
    <property type="entry name" value="AB_hydrolase_fold"/>
</dbReference>
<dbReference type="Gene3D" id="3.40.50.1820">
    <property type="entry name" value="alpha/beta hydrolase"/>
    <property type="match status" value="1"/>
</dbReference>
<evidence type="ECO:0000313" key="4">
    <source>
        <dbReference type="EMBL" id="CAH7688183.1"/>
    </source>
</evidence>
<sequence length="297" mass="32107">MVNSVLFSALFPFLVACVYASVTPLIKERATEPWLNLPSTPTLPGNPAGKTALINGVNLWYAEFGNVQSKEVPVLLLHGGFGNSDYFGSVIPLISQTRRIIAMDTRGHGRSTMNGQKLTFDIYASDATGLLKFLGIPKAAFVGWSHMGVGTIAAMMGSSTSSFVERAFLYGAYSNIKANNEAYSGTNIFKQFVTRASAEYLKYQPRGDLKAFQTAVATLDSTLPLYTASDLAKIKLGNKVTVCFGEHEEAIKLSELDALPKMIVGSNRVIIKGVSHFGMLQNPAAVAREINNLLAQK</sequence>
<dbReference type="EMBL" id="CALTRL010005962">
    <property type="protein sequence ID" value="CAH7688183.1"/>
    <property type="molecule type" value="Genomic_DNA"/>
</dbReference>
<keyword evidence="3" id="KW-0808">Transferase</keyword>
<dbReference type="PANTHER" id="PTHR43798">
    <property type="entry name" value="MONOACYLGLYCEROL LIPASE"/>
    <property type="match status" value="1"/>
</dbReference>
<dbReference type="EMBL" id="KT247005">
    <property type="protein sequence ID" value="ALL41095.1"/>
    <property type="molecule type" value="mRNA"/>
</dbReference>
<dbReference type="PANTHER" id="PTHR43798:SF33">
    <property type="entry name" value="HYDROLASE, PUTATIVE (AFU_ORTHOLOGUE AFUA_2G14860)-RELATED"/>
    <property type="match status" value="1"/>
</dbReference>
<dbReference type="GO" id="GO:0016020">
    <property type="term" value="C:membrane"/>
    <property type="evidence" value="ECO:0007669"/>
    <property type="project" value="TreeGrafter"/>
</dbReference>